<proteinExistence type="predicted"/>
<evidence type="ECO:0000256" key="1">
    <source>
        <dbReference type="SAM" id="MobiDB-lite"/>
    </source>
</evidence>
<name>A0A2H3BFG7_9AGAR</name>
<dbReference type="AlphaFoldDB" id="A0A2H3BFG7"/>
<dbReference type="EMBL" id="KZ293459">
    <property type="protein sequence ID" value="PBK63317.1"/>
    <property type="molecule type" value="Genomic_DNA"/>
</dbReference>
<protein>
    <submittedName>
        <fullName evidence="2">Uncharacterized protein</fullName>
    </submittedName>
</protein>
<organism evidence="2 3">
    <name type="scientific">Armillaria solidipes</name>
    <dbReference type="NCBI Taxonomy" id="1076256"/>
    <lineage>
        <taxon>Eukaryota</taxon>
        <taxon>Fungi</taxon>
        <taxon>Dikarya</taxon>
        <taxon>Basidiomycota</taxon>
        <taxon>Agaricomycotina</taxon>
        <taxon>Agaricomycetes</taxon>
        <taxon>Agaricomycetidae</taxon>
        <taxon>Agaricales</taxon>
        <taxon>Marasmiineae</taxon>
        <taxon>Physalacriaceae</taxon>
        <taxon>Armillaria</taxon>
    </lineage>
</organism>
<accession>A0A2H3BFG7</accession>
<evidence type="ECO:0000313" key="3">
    <source>
        <dbReference type="Proteomes" id="UP000218334"/>
    </source>
</evidence>
<evidence type="ECO:0000313" key="2">
    <source>
        <dbReference type="EMBL" id="PBK63317.1"/>
    </source>
</evidence>
<feature type="region of interest" description="Disordered" evidence="1">
    <location>
        <begin position="1"/>
        <end position="20"/>
    </location>
</feature>
<reference evidence="3" key="1">
    <citation type="journal article" date="2017" name="Nat. Ecol. Evol.">
        <title>Genome expansion and lineage-specific genetic innovations in the forest pathogenic fungi Armillaria.</title>
        <authorList>
            <person name="Sipos G."/>
            <person name="Prasanna A.N."/>
            <person name="Walter M.C."/>
            <person name="O'Connor E."/>
            <person name="Balint B."/>
            <person name="Krizsan K."/>
            <person name="Kiss B."/>
            <person name="Hess J."/>
            <person name="Varga T."/>
            <person name="Slot J."/>
            <person name="Riley R."/>
            <person name="Boka B."/>
            <person name="Rigling D."/>
            <person name="Barry K."/>
            <person name="Lee J."/>
            <person name="Mihaltcheva S."/>
            <person name="LaButti K."/>
            <person name="Lipzen A."/>
            <person name="Waldron R."/>
            <person name="Moloney N.M."/>
            <person name="Sperisen C."/>
            <person name="Kredics L."/>
            <person name="Vagvoelgyi C."/>
            <person name="Patrignani A."/>
            <person name="Fitzpatrick D."/>
            <person name="Nagy I."/>
            <person name="Doyle S."/>
            <person name="Anderson J.B."/>
            <person name="Grigoriev I.V."/>
            <person name="Gueldener U."/>
            <person name="Muensterkoetter M."/>
            <person name="Nagy L.G."/>
        </authorList>
    </citation>
    <scope>NUCLEOTIDE SEQUENCE [LARGE SCALE GENOMIC DNA]</scope>
    <source>
        <strain evidence="3">28-4</strain>
    </source>
</reference>
<keyword evidence="3" id="KW-1185">Reference proteome</keyword>
<gene>
    <name evidence="2" type="ORF">ARMSODRAFT_540197</name>
</gene>
<dbReference type="Proteomes" id="UP000218334">
    <property type="component" value="Unassembled WGS sequence"/>
</dbReference>
<sequence>MSRQCGHQGSRRRFLEATSRPYGQDNVPPSMFTRYADEREWWGRTRKEGRLEDLGMRGIPEDTSLLVSLCYAFRPVRSWRMTSPGLGIVFSLSSCSRSNTMVVVRLQRTAPTVCEALLRKKNVIGDGRRGCMFEWKNRLLVIREGQIHLFKDLSISFHTSLVFCPI</sequence>